<feature type="domain" description="GH18" evidence="3">
    <location>
        <begin position="1"/>
        <end position="153"/>
    </location>
</feature>
<evidence type="ECO:0000256" key="1">
    <source>
        <dbReference type="SAM" id="MobiDB-lite"/>
    </source>
</evidence>
<keyword evidence="2" id="KW-0812">Transmembrane</keyword>
<feature type="compositionally biased region" description="Polar residues" evidence="1">
    <location>
        <begin position="160"/>
        <end position="180"/>
    </location>
</feature>
<evidence type="ECO:0000313" key="5">
    <source>
        <dbReference type="Proteomes" id="UP001163046"/>
    </source>
</evidence>
<dbReference type="SUPFAM" id="SSF51445">
    <property type="entry name" value="(Trans)glycosidases"/>
    <property type="match status" value="1"/>
</dbReference>
<feature type="region of interest" description="Disordered" evidence="1">
    <location>
        <begin position="160"/>
        <end position="201"/>
    </location>
</feature>
<dbReference type="FunFam" id="3.10.50.10:FF:000008">
    <property type="entry name" value="Chitinase 11"/>
    <property type="match status" value="1"/>
</dbReference>
<name>A0A9W9Z7Q0_9CNID</name>
<dbReference type="Pfam" id="PF00704">
    <property type="entry name" value="Glyco_hydro_18"/>
    <property type="match status" value="1"/>
</dbReference>
<dbReference type="InterPro" id="IPR017853">
    <property type="entry name" value="GH"/>
</dbReference>
<dbReference type="GO" id="GO:0006032">
    <property type="term" value="P:chitin catabolic process"/>
    <property type="evidence" value="ECO:0007669"/>
    <property type="project" value="TreeGrafter"/>
</dbReference>
<keyword evidence="2" id="KW-1133">Transmembrane helix</keyword>
<dbReference type="Proteomes" id="UP001163046">
    <property type="component" value="Unassembled WGS sequence"/>
</dbReference>
<evidence type="ECO:0000256" key="2">
    <source>
        <dbReference type="SAM" id="Phobius"/>
    </source>
</evidence>
<dbReference type="EMBL" id="MU826391">
    <property type="protein sequence ID" value="KAJ7376758.1"/>
    <property type="molecule type" value="Genomic_DNA"/>
</dbReference>
<dbReference type="InterPro" id="IPR029070">
    <property type="entry name" value="Chitinase_insertion_sf"/>
</dbReference>
<dbReference type="GO" id="GO:0005576">
    <property type="term" value="C:extracellular region"/>
    <property type="evidence" value="ECO:0007669"/>
    <property type="project" value="TreeGrafter"/>
</dbReference>
<evidence type="ECO:0000259" key="3">
    <source>
        <dbReference type="PROSITE" id="PS51910"/>
    </source>
</evidence>
<gene>
    <name evidence="4" type="ORF">OS493_032817</name>
</gene>
<dbReference type="InterPro" id="IPR050314">
    <property type="entry name" value="Glycosyl_Hydrlase_18"/>
</dbReference>
<comment type="caution">
    <text evidence="4">The sequence shown here is derived from an EMBL/GenBank/DDBJ whole genome shotgun (WGS) entry which is preliminary data.</text>
</comment>
<dbReference type="PROSITE" id="PS51910">
    <property type="entry name" value="GH18_2"/>
    <property type="match status" value="1"/>
</dbReference>
<dbReference type="SUPFAM" id="SSF54556">
    <property type="entry name" value="Chitinase insertion domain"/>
    <property type="match status" value="1"/>
</dbReference>
<dbReference type="PANTHER" id="PTHR11177:SF317">
    <property type="entry name" value="CHITINASE 12-RELATED"/>
    <property type="match status" value="1"/>
</dbReference>
<dbReference type="Gene3D" id="3.20.20.80">
    <property type="entry name" value="Glycosidases"/>
    <property type="match status" value="1"/>
</dbReference>
<organism evidence="4 5">
    <name type="scientific">Desmophyllum pertusum</name>
    <dbReference type="NCBI Taxonomy" id="174260"/>
    <lineage>
        <taxon>Eukaryota</taxon>
        <taxon>Metazoa</taxon>
        <taxon>Cnidaria</taxon>
        <taxon>Anthozoa</taxon>
        <taxon>Hexacorallia</taxon>
        <taxon>Scleractinia</taxon>
        <taxon>Caryophylliina</taxon>
        <taxon>Caryophylliidae</taxon>
        <taxon>Desmophyllum</taxon>
    </lineage>
</organism>
<keyword evidence="5" id="KW-1185">Reference proteome</keyword>
<dbReference type="GO" id="GO:0008061">
    <property type="term" value="F:chitin binding"/>
    <property type="evidence" value="ECO:0007669"/>
    <property type="project" value="TreeGrafter"/>
</dbReference>
<keyword evidence="2" id="KW-0472">Membrane</keyword>
<proteinExistence type="predicted"/>
<dbReference type="GO" id="GO:0004568">
    <property type="term" value="F:chitinase activity"/>
    <property type="evidence" value="ECO:0007669"/>
    <property type="project" value="TreeGrafter"/>
</dbReference>
<dbReference type="PANTHER" id="PTHR11177">
    <property type="entry name" value="CHITINASE"/>
    <property type="match status" value="1"/>
</dbReference>
<evidence type="ECO:0000313" key="4">
    <source>
        <dbReference type="EMBL" id="KAJ7376758.1"/>
    </source>
</evidence>
<dbReference type="OrthoDB" id="5959009at2759"/>
<dbReference type="InterPro" id="IPR001223">
    <property type="entry name" value="Glyco_hydro18_cat"/>
</dbReference>
<sequence>MVLMNNRDTWEKPGIREGMPANKIVLGLGTYGRAFGLASSGNHGLGAGRDYTYTPKGKYTGAEGFLAYFEICKMGLTVVHKNKAMAPYGYKNKDWVGFDDQKSLTYKIDHVVKKNSLRGVMFWSIDLDDFSGQHCGQGKYPLMNAVKKYLTTGVQPTFPPVTNSPSKPVTNSPVTNTPKPVTTMAPPKPTTSGGGGGSGAARLQVRGQEMITWISGALLTVLVATALLTCASVSKGT</sequence>
<dbReference type="Gene3D" id="3.10.50.10">
    <property type="match status" value="1"/>
</dbReference>
<dbReference type="AlphaFoldDB" id="A0A9W9Z7Q0"/>
<protein>
    <recommendedName>
        <fullName evidence="3">GH18 domain-containing protein</fullName>
    </recommendedName>
</protein>
<reference evidence="4" key="1">
    <citation type="submission" date="2023-01" db="EMBL/GenBank/DDBJ databases">
        <title>Genome assembly of the deep-sea coral Lophelia pertusa.</title>
        <authorList>
            <person name="Herrera S."/>
            <person name="Cordes E."/>
        </authorList>
    </citation>
    <scope>NUCLEOTIDE SEQUENCE</scope>
    <source>
        <strain evidence="4">USNM1676648</strain>
        <tissue evidence="4">Polyp</tissue>
    </source>
</reference>
<dbReference type="GO" id="GO:0005975">
    <property type="term" value="P:carbohydrate metabolic process"/>
    <property type="evidence" value="ECO:0007669"/>
    <property type="project" value="InterPro"/>
</dbReference>
<accession>A0A9W9Z7Q0</accession>
<feature type="transmembrane region" description="Helical" evidence="2">
    <location>
        <begin position="211"/>
        <end position="234"/>
    </location>
</feature>